<organism evidence="5 6">
    <name type="scientific">Nocardia farcinica</name>
    <dbReference type="NCBI Taxonomy" id="37329"/>
    <lineage>
        <taxon>Bacteria</taxon>
        <taxon>Bacillati</taxon>
        <taxon>Actinomycetota</taxon>
        <taxon>Actinomycetes</taxon>
        <taxon>Mycobacteriales</taxon>
        <taxon>Nocardiaceae</taxon>
        <taxon>Nocardia</taxon>
    </lineage>
</organism>
<feature type="compositionally biased region" description="Low complexity" evidence="3">
    <location>
        <begin position="81"/>
        <end position="100"/>
    </location>
</feature>
<evidence type="ECO:0000313" key="5">
    <source>
        <dbReference type="EMBL" id="CRY80108.1"/>
    </source>
</evidence>
<evidence type="ECO:0000256" key="2">
    <source>
        <dbReference type="ARBA" id="ARBA00023136"/>
    </source>
</evidence>
<dbReference type="RefSeq" id="WP_060593665.1">
    <property type="nucleotide sequence ID" value="NZ_CP031418.1"/>
</dbReference>
<keyword evidence="5" id="KW-0614">Plasmid</keyword>
<gene>
    <name evidence="5" type="ORF">ERS450000_03688</name>
</gene>
<dbReference type="PANTHER" id="PTHR37042:SF4">
    <property type="entry name" value="OUTER MEMBRANE PROTEIN RV1973"/>
    <property type="match status" value="1"/>
</dbReference>
<evidence type="ECO:0000256" key="3">
    <source>
        <dbReference type="SAM" id="MobiDB-lite"/>
    </source>
</evidence>
<keyword evidence="4" id="KW-0812">Transmembrane</keyword>
<feature type="transmembrane region" description="Helical" evidence="4">
    <location>
        <begin position="160"/>
        <end position="182"/>
    </location>
</feature>
<dbReference type="PANTHER" id="PTHR37042">
    <property type="entry name" value="OUTER MEMBRANE PROTEIN RV1973"/>
    <property type="match status" value="1"/>
</dbReference>
<dbReference type="EMBL" id="LN868939">
    <property type="protein sequence ID" value="CRY80108.1"/>
    <property type="molecule type" value="Genomic_DNA"/>
</dbReference>
<evidence type="ECO:0000256" key="4">
    <source>
        <dbReference type="SAM" id="Phobius"/>
    </source>
</evidence>
<dbReference type="Proteomes" id="UP000057820">
    <property type="component" value="Plasmid 2"/>
</dbReference>
<name>A0A0H5NXV5_NOCFR</name>
<reference evidence="6" key="1">
    <citation type="submission" date="2015-03" db="EMBL/GenBank/DDBJ databases">
        <authorList>
            <consortium name="Pathogen Informatics"/>
        </authorList>
    </citation>
    <scope>NUCLEOTIDE SEQUENCE [LARGE SCALE GENOMIC DNA]</scope>
    <source>
        <strain evidence="6">NCTC11134</strain>
        <plasmid evidence="6">2</plasmid>
    </source>
</reference>
<evidence type="ECO:0000313" key="6">
    <source>
        <dbReference type="Proteomes" id="UP000057820"/>
    </source>
</evidence>
<sequence>MSDSNDQSRRTRRKAVRSAGPPVGEPGEAPVTEAAAPGEGAGAAEVTGRAEASSKTDAAGSTEAADSTETAGSTQAAGSTEAVGQSEAAGEAEAAEAVSAKDGTQHTAKTSLAKSGLSKSGPSKAGLSKDGPDEKPADGAADDAAAAEQTDRRTGTGRRIFLAAAAVVLLAALITGAVFSVVTVRDIDQRAERRTEYVQTARQAILNLTTIRADSAKEDIDRILSLASGQFKTEFDGRVDPFLSIVQQAKVVSNGEIVEAALESDDDDSAKVLVAAKQTLTNAGQAEPQTRYYRFRVTVTRSDAGLTASNVEFVP</sequence>
<feature type="compositionally biased region" description="Polar residues" evidence="3">
    <location>
        <begin position="105"/>
        <end position="121"/>
    </location>
</feature>
<protein>
    <recommendedName>
        <fullName evidence="7">Mce-associated membrane protein</fullName>
    </recommendedName>
</protein>
<proteinExistence type="predicted"/>
<feature type="region of interest" description="Disordered" evidence="3">
    <location>
        <begin position="1"/>
        <end position="153"/>
    </location>
</feature>
<dbReference type="KEGG" id="nfr:ERS450000_03688"/>
<dbReference type="GO" id="GO:0016020">
    <property type="term" value="C:membrane"/>
    <property type="evidence" value="ECO:0007669"/>
    <property type="project" value="UniProtKB-SubCell"/>
</dbReference>
<dbReference type="AlphaFoldDB" id="A0A0H5NXV5"/>
<geneLocation type="plasmid" evidence="5">
    <name>2</name>
</geneLocation>
<feature type="compositionally biased region" description="Polar residues" evidence="3">
    <location>
        <begin position="64"/>
        <end position="78"/>
    </location>
</feature>
<accession>A0A0H5NXV5</accession>
<feature type="compositionally biased region" description="Low complexity" evidence="3">
    <location>
        <begin position="19"/>
        <end position="51"/>
    </location>
</feature>
<keyword evidence="2 4" id="KW-0472">Membrane</keyword>
<keyword evidence="4" id="KW-1133">Transmembrane helix</keyword>
<comment type="subcellular location">
    <subcellularLocation>
        <location evidence="1">Membrane</location>
    </subcellularLocation>
</comment>
<evidence type="ECO:0000256" key="1">
    <source>
        <dbReference type="ARBA" id="ARBA00004370"/>
    </source>
</evidence>
<feature type="compositionally biased region" description="Low complexity" evidence="3">
    <location>
        <begin position="138"/>
        <end position="148"/>
    </location>
</feature>
<evidence type="ECO:0008006" key="7">
    <source>
        <dbReference type="Google" id="ProtNLM"/>
    </source>
</evidence>